<sequence length="103" mass="12115">MTQLLADNWQFREGQVKADTYHCHVNWKLDWLIMDAARRRTSPPEMPKAGPSRLPKKRRRVVDSEEEEEEQEIVEAEEGEEEEGDKPVPKRARSEKGKERAEE</sequence>
<accession>A0A1Q3ERQ8</accession>
<evidence type="ECO:0000313" key="2">
    <source>
        <dbReference type="EMBL" id="GAW09890.1"/>
    </source>
</evidence>
<dbReference type="Proteomes" id="UP000188533">
    <property type="component" value="Unassembled WGS sequence"/>
</dbReference>
<keyword evidence="3" id="KW-1185">Reference proteome</keyword>
<comment type="caution">
    <text evidence="2">The sequence shown here is derived from an EMBL/GenBank/DDBJ whole genome shotgun (WGS) entry which is preliminary data.</text>
</comment>
<dbReference type="AlphaFoldDB" id="A0A1Q3ERQ8"/>
<name>A0A1Q3ERQ8_LENED</name>
<reference evidence="2 3" key="1">
    <citation type="submission" date="2016-08" db="EMBL/GenBank/DDBJ databases">
        <authorList>
            <consortium name="Lentinula edodes genome sequencing consortium"/>
            <person name="Sakamoto Y."/>
            <person name="Nakade K."/>
            <person name="Sato S."/>
            <person name="Yoshida Y."/>
            <person name="Miyazaki K."/>
            <person name="Natsume S."/>
            <person name="Konno N."/>
        </authorList>
    </citation>
    <scope>NUCLEOTIDE SEQUENCE [LARGE SCALE GENOMIC DNA]</scope>
    <source>
        <strain evidence="2 3">NBRC 111202</strain>
    </source>
</reference>
<feature type="region of interest" description="Disordered" evidence="1">
    <location>
        <begin position="39"/>
        <end position="103"/>
    </location>
</feature>
<evidence type="ECO:0000313" key="3">
    <source>
        <dbReference type="Proteomes" id="UP000188533"/>
    </source>
</evidence>
<organism evidence="2 3">
    <name type="scientific">Lentinula edodes</name>
    <name type="common">Shiitake mushroom</name>
    <name type="synonym">Lentinus edodes</name>
    <dbReference type="NCBI Taxonomy" id="5353"/>
    <lineage>
        <taxon>Eukaryota</taxon>
        <taxon>Fungi</taxon>
        <taxon>Dikarya</taxon>
        <taxon>Basidiomycota</taxon>
        <taxon>Agaricomycotina</taxon>
        <taxon>Agaricomycetes</taxon>
        <taxon>Agaricomycetidae</taxon>
        <taxon>Agaricales</taxon>
        <taxon>Marasmiineae</taxon>
        <taxon>Omphalotaceae</taxon>
        <taxon>Lentinula</taxon>
    </lineage>
</organism>
<feature type="compositionally biased region" description="Acidic residues" evidence="1">
    <location>
        <begin position="64"/>
        <end position="84"/>
    </location>
</feature>
<gene>
    <name evidence="2" type="ORF">LENED_012102</name>
</gene>
<protein>
    <submittedName>
        <fullName evidence="2">Uncharacterized protein</fullName>
    </submittedName>
</protein>
<reference evidence="2 3" key="2">
    <citation type="submission" date="2017-02" db="EMBL/GenBank/DDBJ databases">
        <title>A genome survey and senescence transcriptome analysis in Lentinula edodes.</title>
        <authorList>
            <person name="Sakamoto Y."/>
            <person name="Nakade K."/>
            <person name="Sato S."/>
            <person name="Yoshida Y."/>
            <person name="Miyazaki K."/>
            <person name="Natsume S."/>
            <person name="Konno N."/>
        </authorList>
    </citation>
    <scope>NUCLEOTIDE SEQUENCE [LARGE SCALE GENOMIC DNA]</scope>
    <source>
        <strain evidence="2 3">NBRC 111202</strain>
    </source>
</reference>
<dbReference type="EMBL" id="BDGU01001409">
    <property type="protein sequence ID" value="GAW09890.1"/>
    <property type="molecule type" value="Genomic_DNA"/>
</dbReference>
<evidence type="ECO:0000256" key="1">
    <source>
        <dbReference type="SAM" id="MobiDB-lite"/>
    </source>
</evidence>
<proteinExistence type="predicted"/>
<feature type="compositionally biased region" description="Basic and acidic residues" evidence="1">
    <location>
        <begin position="85"/>
        <end position="103"/>
    </location>
</feature>